<proteinExistence type="predicted"/>
<accession>A0D1G3</accession>
<dbReference type="InParanoid" id="A0D1G3"/>
<dbReference type="EMBL" id="CT868252">
    <property type="protein sequence ID" value="CAK76880.1"/>
    <property type="molecule type" value="Genomic_DNA"/>
</dbReference>
<protein>
    <recommendedName>
        <fullName evidence="3">Transmembrane protein</fullName>
    </recommendedName>
</protein>
<dbReference type="KEGG" id="ptm:GSPATT00012404001"/>
<organism evidence="1 2">
    <name type="scientific">Paramecium tetraurelia</name>
    <dbReference type="NCBI Taxonomy" id="5888"/>
    <lineage>
        <taxon>Eukaryota</taxon>
        <taxon>Sar</taxon>
        <taxon>Alveolata</taxon>
        <taxon>Ciliophora</taxon>
        <taxon>Intramacronucleata</taxon>
        <taxon>Oligohymenophorea</taxon>
        <taxon>Peniculida</taxon>
        <taxon>Parameciidae</taxon>
        <taxon>Paramecium</taxon>
    </lineage>
</organism>
<sequence>MAIMIMMQKKPFKHLLQIIQTYSKSFFVFLIYRVGSDSNLEQENLKTVLYILLKQQMKTVLGQISIKIERSIQRNSSVISMQEQHVKWLQQLKETQNEVAQKEGSFKIWIFIRTGLGVKLLIGYNILQQQQSA</sequence>
<dbReference type="Proteomes" id="UP000000600">
    <property type="component" value="Unassembled WGS sequence"/>
</dbReference>
<name>A0D1G3_PARTE</name>
<evidence type="ECO:0000313" key="2">
    <source>
        <dbReference type="Proteomes" id="UP000000600"/>
    </source>
</evidence>
<dbReference type="RefSeq" id="XP_001444277.1">
    <property type="nucleotide sequence ID" value="XM_001444240.1"/>
</dbReference>
<dbReference type="GeneID" id="5030062"/>
<evidence type="ECO:0000313" key="1">
    <source>
        <dbReference type="EMBL" id="CAK76880.1"/>
    </source>
</evidence>
<keyword evidence="2" id="KW-1185">Reference proteome</keyword>
<dbReference type="HOGENOM" id="CLU_1910712_0_0_1"/>
<dbReference type="AlphaFoldDB" id="A0D1G3"/>
<reference evidence="1 2" key="1">
    <citation type="journal article" date="2006" name="Nature">
        <title>Global trends of whole-genome duplications revealed by the ciliate Paramecium tetraurelia.</title>
        <authorList>
            <consortium name="Genoscope"/>
            <person name="Aury J.-M."/>
            <person name="Jaillon O."/>
            <person name="Duret L."/>
            <person name="Noel B."/>
            <person name="Jubin C."/>
            <person name="Porcel B.M."/>
            <person name="Segurens B."/>
            <person name="Daubin V."/>
            <person name="Anthouard V."/>
            <person name="Aiach N."/>
            <person name="Arnaiz O."/>
            <person name="Billaut A."/>
            <person name="Beisson J."/>
            <person name="Blanc I."/>
            <person name="Bouhouche K."/>
            <person name="Camara F."/>
            <person name="Duharcourt S."/>
            <person name="Guigo R."/>
            <person name="Gogendeau D."/>
            <person name="Katinka M."/>
            <person name="Keller A.-M."/>
            <person name="Kissmehl R."/>
            <person name="Klotz C."/>
            <person name="Koll F."/>
            <person name="Le Moue A."/>
            <person name="Lepere C."/>
            <person name="Malinsky S."/>
            <person name="Nowacki M."/>
            <person name="Nowak J.K."/>
            <person name="Plattner H."/>
            <person name="Poulain J."/>
            <person name="Ruiz F."/>
            <person name="Serrano V."/>
            <person name="Zagulski M."/>
            <person name="Dessen P."/>
            <person name="Betermier M."/>
            <person name="Weissenbach J."/>
            <person name="Scarpelli C."/>
            <person name="Schachter V."/>
            <person name="Sperling L."/>
            <person name="Meyer E."/>
            <person name="Cohen J."/>
            <person name="Wincker P."/>
        </authorList>
    </citation>
    <scope>NUCLEOTIDE SEQUENCE [LARGE SCALE GENOMIC DNA]</scope>
    <source>
        <strain evidence="1 2">Stock d4-2</strain>
    </source>
</reference>
<evidence type="ECO:0008006" key="3">
    <source>
        <dbReference type="Google" id="ProtNLM"/>
    </source>
</evidence>
<gene>
    <name evidence="1" type="ORF">GSPATT00012404001</name>
</gene>